<dbReference type="InterPro" id="IPR039424">
    <property type="entry name" value="SBP_5"/>
</dbReference>
<comment type="caution">
    <text evidence="5">The sequence shown here is derived from an EMBL/GenBank/DDBJ whole genome shotgun (WGS) entry which is preliminary data.</text>
</comment>
<feature type="domain" description="Solute-binding protein family 5" evidence="4">
    <location>
        <begin position="104"/>
        <end position="494"/>
    </location>
</feature>
<dbReference type="InterPro" id="IPR030678">
    <property type="entry name" value="Peptide/Ni-bd"/>
</dbReference>
<reference evidence="6" key="1">
    <citation type="journal article" date="2019" name="Int. J. Syst. Evol. Microbiol.">
        <title>The Global Catalogue of Microorganisms (GCM) 10K type strain sequencing project: providing services to taxonomists for standard genome sequencing and annotation.</title>
        <authorList>
            <consortium name="The Broad Institute Genomics Platform"/>
            <consortium name="The Broad Institute Genome Sequencing Center for Infectious Disease"/>
            <person name="Wu L."/>
            <person name="Ma J."/>
        </authorList>
    </citation>
    <scope>NUCLEOTIDE SEQUENCE [LARGE SCALE GENOMIC DNA]</scope>
    <source>
        <strain evidence="6">JCM 30742</strain>
    </source>
</reference>
<keyword evidence="3" id="KW-0732">Signal</keyword>
<dbReference type="InterPro" id="IPR006311">
    <property type="entry name" value="TAT_signal"/>
</dbReference>
<proteinExistence type="inferred from homology"/>
<dbReference type="RefSeq" id="WP_345148414.1">
    <property type="nucleotide sequence ID" value="NZ_BAABEO010000008.1"/>
</dbReference>
<evidence type="ECO:0000256" key="3">
    <source>
        <dbReference type="ARBA" id="ARBA00022729"/>
    </source>
</evidence>
<sequence>MDRSTGFGDGPSTPGAPGLSRRSFLGLGAVLAATLTGCTAASTASPSASATGTAAAPALQSFVFGTPAIPRTLDPALVADTDTFRITRQIFEGLVGVDPNTGSPMPALATEWSASDNGLVYTFTLRQGVRFHDGTDFDAAAVVANFTRWASLPATSSGRAALSFESVFHQHQKVPAEDGSGTVPAGHFRSIRATGPYTVILTLTRPLPSLIEALTMPGFGIASPAALEETDADSLSVDKYGRVANGFGERPVGTGPFSFSARDEDTVTLKAHPGHWRGGGQIGTATFRTLRDPDSRLRSLRRKDIDGYDLVTVEGLRDLVRGGQQVVQRDPFSVLYLGMHQSNEFLSRDAVRRAAAHAVNRQSLIDSFFISGTKEARSFIPPSLGIPNPETYRGYDPQQARQLLASSGYDGEPIPFAYPLNVTRAYLPLPERIYAEISRQLTAVGFTIRPVPVPWDEGYLEQVRAGRHKGFHLMGCSGGYRDPDNFLGVLFGTPSAAFGYNDGGVRRRIFEARALPAGEQRTSAYQEIGEQLAADLPALPLAYPISALALSDRVRSYPSSPVLDETFDRVGLAT</sequence>
<evidence type="ECO:0000313" key="5">
    <source>
        <dbReference type="EMBL" id="GAA3670731.1"/>
    </source>
</evidence>
<gene>
    <name evidence="5" type="ORF">GCM10023081_06340</name>
</gene>
<dbReference type="PIRSF" id="PIRSF002741">
    <property type="entry name" value="MppA"/>
    <property type="match status" value="1"/>
</dbReference>
<dbReference type="Proteomes" id="UP001500752">
    <property type="component" value="Unassembled WGS sequence"/>
</dbReference>
<dbReference type="EMBL" id="BAABEO010000008">
    <property type="protein sequence ID" value="GAA3670731.1"/>
    <property type="molecule type" value="Genomic_DNA"/>
</dbReference>
<dbReference type="PANTHER" id="PTHR30290">
    <property type="entry name" value="PERIPLASMIC BINDING COMPONENT OF ABC TRANSPORTER"/>
    <property type="match status" value="1"/>
</dbReference>
<dbReference type="SUPFAM" id="SSF53850">
    <property type="entry name" value="Periplasmic binding protein-like II"/>
    <property type="match status" value="1"/>
</dbReference>
<evidence type="ECO:0000256" key="2">
    <source>
        <dbReference type="ARBA" id="ARBA00022448"/>
    </source>
</evidence>
<dbReference type="Gene3D" id="3.90.76.10">
    <property type="entry name" value="Dipeptide-binding Protein, Domain 1"/>
    <property type="match status" value="1"/>
</dbReference>
<keyword evidence="2" id="KW-0813">Transport</keyword>
<dbReference type="PROSITE" id="PS51318">
    <property type="entry name" value="TAT"/>
    <property type="match status" value="1"/>
</dbReference>
<dbReference type="Pfam" id="PF00496">
    <property type="entry name" value="SBP_bac_5"/>
    <property type="match status" value="1"/>
</dbReference>
<accession>A0ABP7BYP0</accession>
<dbReference type="Gene3D" id="3.40.190.10">
    <property type="entry name" value="Periplasmic binding protein-like II"/>
    <property type="match status" value="1"/>
</dbReference>
<dbReference type="PANTHER" id="PTHR30290:SF9">
    <property type="entry name" value="OLIGOPEPTIDE-BINDING PROTEIN APPA"/>
    <property type="match status" value="1"/>
</dbReference>
<evidence type="ECO:0000259" key="4">
    <source>
        <dbReference type="Pfam" id="PF00496"/>
    </source>
</evidence>
<evidence type="ECO:0000256" key="1">
    <source>
        <dbReference type="ARBA" id="ARBA00005695"/>
    </source>
</evidence>
<name>A0ABP7BYP0_9MICC</name>
<dbReference type="Gene3D" id="3.10.105.10">
    <property type="entry name" value="Dipeptide-binding Protein, Domain 3"/>
    <property type="match status" value="1"/>
</dbReference>
<protein>
    <submittedName>
        <fullName evidence="5">ABC transporter substrate-binding protein</fullName>
    </submittedName>
</protein>
<comment type="similarity">
    <text evidence="1">Belongs to the bacterial solute-binding protein 5 family.</text>
</comment>
<keyword evidence="6" id="KW-1185">Reference proteome</keyword>
<evidence type="ECO:0000313" key="6">
    <source>
        <dbReference type="Proteomes" id="UP001500752"/>
    </source>
</evidence>
<organism evidence="5 6">
    <name type="scientific">Arthrobacter ginkgonis</name>
    <dbReference type="NCBI Taxonomy" id="1630594"/>
    <lineage>
        <taxon>Bacteria</taxon>
        <taxon>Bacillati</taxon>
        <taxon>Actinomycetota</taxon>
        <taxon>Actinomycetes</taxon>
        <taxon>Micrococcales</taxon>
        <taxon>Micrococcaceae</taxon>
        <taxon>Arthrobacter</taxon>
    </lineage>
</organism>
<dbReference type="InterPro" id="IPR000914">
    <property type="entry name" value="SBP_5_dom"/>
</dbReference>